<gene>
    <name evidence="7" type="ORF">BB560_003650</name>
</gene>
<comment type="similarity">
    <text evidence="1">Belongs to the TRAFAC class OBG-HflX-like GTPase superfamily. OBG GTPase family.</text>
</comment>
<dbReference type="InterPro" id="IPR014100">
    <property type="entry name" value="GTP-bd_Obg/CgtA"/>
</dbReference>
<dbReference type="OrthoDB" id="347018at2759"/>
<sequence length="479" mass="53424">MLSILLNSARNASDNSSLKLVPFKEFFLKRIPCFLYSTDVKRNDLRWKLRAKGSNFVDHRRVIVSGGSGGNGCVSFLKDLRNPKGKPNGGNGGMGGKVYFVADENEKSLNSIPSKISAKSGENGKGKDQHGPNAKDLIIKIPLGTVLREIDAPKYQFLDDFEFEPGSTTKIKLKEDPSDDYAVDELLEDEEVSEESGIDRLFKIVKKEEDESKKNMFFKFYPSKVIYEQSLSLERLPEDYVDYLHHLKYQEAIEYDFSTNGEKVLICSSGIGGKGNPYFGSAANKYPYIALNGLPGQTRVLELELKTIADVGLVGMPNAGKSTFITSVSNAHPRIAPYPFTTLNPYIGTVEFDRAQKMTIADIPGIIKGAHLNKGLGHSFLKHIERSKILAYVIDLSKENPWEDLRDLKSELELYKTGLTNRPSVVIANKADLHETARPNYEKWISNTNIPIIPVSAKEAKNVKKVIAMLKKLVDSLKQ</sequence>
<dbReference type="Pfam" id="PF01018">
    <property type="entry name" value="GTP1_OBG"/>
    <property type="match status" value="2"/>
</dbReference>
<evidence type="ECO:0000256" key="1">
    <source>
        <dbReference type="ARBA" id="ARBA00007699"/>
    </source>
</evidence>
<dbReference type="GO" id="GO:0003924">
    <property type="term" value="F:GTPase activity"/>
    <property type="evidence" value="ECO:0007669"/>
    <property type="project" value="InterPro"/>
</dbReference>
<dbReference type="InterPro" id="IPR027417">
    <property type="entry name" value="P-loop_NTPase"/>
</dbReference>
<evidence type="ECO:0000313" key="7">
    <source>
        <dbReference type="EMBL" id="PVV01913.1"/>
    </source>
</evidence>
<dbReference type="SUPFAM" id="SSF52540">
    <property type="entry name" value="P-loop containing nucleoside triphosphate hydrolases"/>
    <property type="match status" value="1"/>
</dbReference>
<name>A0A2T9ZBE2_9FUNG</name>
<organism evidence="7 8">
    <name type="scientific">Smittium megazygosporum</name>
    <dbReference type="NCBI Taxonomy" id="133381"/>
    <lineage>
        <taxon>Eukaryota</taxon>
        <taxon>Fungi</taxon>
        <taxon>Fungi incertae sedis</taxon>
        <taxon>Zoopagomycota</taxon>
        <taxon>Kickxellomycotina</taxon>
        <taxon>Harpellomycetes</taxon>
        <taxon>Harpellales</taxon>
        <taxon>Legeriomycetaceae</taxon>
        <taxon>Smittium</taxon>
    </lineage>
</organism>
<reference evidence="7 8" key="1">
    <citation type="journal article" date="2018" name="MBio">
        <title>Comparative Genomics Reveals the Core Gene Toolbox for the Fungus-Insect Symbiosis.</title>
        <authorList>
            <person name="Wang Y."/>
            <person name="Stata M."/>
            <person name="Wang W."/>
            <person name="Stajich J.E."/>
            <person name="White M.M."/>
            <person name="Moncalvo J.M."/>
        </authorList>
    </citation>
    <scope>NUCLEOTIDE SEQUENCE [LARGE SCALE GENOMIC DNA]</scope>
    <source>
        <strain evidence="7 8">SC-DP-2</strain>
    </source>
</reference>
<dbReference type="Proteomes" id="UP000245609">
    <property type="component" value="Unassembled WGS sequence"/>
</dbReference>
<keyword evidence="2" id="KW-0547">Nucleotide-binding</keyword>
<dbReference type="InterPro" id="IPR006169">
    <property type="entry name" value="GTP1_OBG_dom"/>
</dbReference>
<evidence type="ECO:0000256" key="2">
    <source>
        <dbReference type="ARBA" id="ARBA00022741"/>
    </source>
</evidence>
<dbReference type="PANTHER" id="PTHR11702:SF31">
    <property type="entry name" value="MITOCHONDRIAL RIBOSOME-ASSOCIATED GTPASE 2"/>
    <property type="match status" value="1"/>
</dbReference>
<comment type="caution">
    <text evidence="7">The sequence shown here is derived from an EMBL/GenBank/DDBJ whole genome shotgun (WGS) entry which is preliminary data.</text>
</comment>
<dbReference type="PANTHER" id="PTHR11702">
    <property type="entry name" value="DEVELOPMENTALLY REGULATED GTP-BINDING PROTEIN-RELATED"/>
    <property type="match status" value="1"/>
</dbReference>
<dbReference type="PROSITE" id="PS51883">
    <property type="entry name" value="OBG"/>
    <property type="match status" value="1"/>
</dbReference>
<dbReference type="InterPro" id="IPR006073">
    <property type="entry name" value="GTP-bd"/>
</dbReference>
<dbReference type="HAMAP" id="MF_01454">
    <property type="entry name" value="GTPase_Obg"/>
    <property type="match status" value="1"/>
</dbReference>
<dbReference type="GO" id="GO:0000287">
    <property type="term" value="F:magnesium ion binding"/>
    <property type="evidence" value="ECO:0007669"/>
    <property type="project" value="InterPro"/>
</dbReference>
<dbReference type="Gene3D" id="3.40.50.300">
    <property type="entry name" value="P-loop containing nucleotide triphosphate hydrolases"/>
    <property type="match status" value="1"/>
</dbReference>
<dbReference type="GO" id="GO:0005525">
    <property type="term" value="F:GTP binding"/>
    <property type="evidence" value="ECO:0007669"/>
    <property type="project" value="UniProtKB-KW"/>
</dbReference>
<dbReference type="SUPFAM" id="SSF82051">
    <property type="entry name" value="Obg GTP-binding protein N-terminal domain"/>
    <property type="match status" value="1"/>
</dbReference>
<dbReference type="STRING" id="133381.A0A2T9ZBE2"/>
<dbReference type="EMBL" id="MBFS01000707">
    <property type="protein sequence ID" value="PVV01913.1"/>
    <property type="molecule type" value="Genomic_DNA"/>
</dbReference>
<proteinExistence type="inferred from homology"/>
<dbReference type="Pfam" id="PF01926">
    <property type="entry name" value="MMR_HSR1"/>
    <property type="match status" value="1"/>
</dbReference>
<dbReference type="InterPro" id="IPR031167">
    <property type="entry name" value="G_OBG"/>
</dbReference>
<evidence type="ECO:0000256" key="4">
    <source>
        <dbReference type="SAM" id="MobiDB-lite"/>
    </source>
</evidence>
<evidence type="ECO:0000259" key="6">
    <source>
        <dbReference type="PROSITE" id="PS51883"/>
    </source>
</evidence>
<dbReference type="InterPro" id="IPR036726">
    <property type="entry name" value="GTP1_OBG_dom_sf"/>
</dbReference>
<accession>A0A2T9ZBE2</accession>
<dbReference type="PROSITE" id="PS51710">
    <property type="entry name" value="G_OBG"/>
    <property type="match status" value="1"/>
</dbReference>
<dbReference type="InterPro" id="IPR045086">
    <property type="entry name" value="OBG_GTPase"/>
</dbReference>
<dbReference type="PRINTS" id="PR00326">
    <property type="entry name" value="GTP1OBG"/>
</dbReference>
<feature type="domain" description="Obg" evidence="6">
    <location>
        <begin position="54"/>
        <end position="308"/>
    </location>
</feature>
<dbReference type="AlphaFoldDB" id="A0A2T9ZBE2"/>
<dbReference type="PIRSF" id="PIRSF002401">
    <property type="entry name" value="GTP_bd_Obg/CgtA"/>
    <property type="match status" value="1"/>
</dbReference>
<feature type="domain" description="OBG-type G" evidence="5">
    <location>
        <begin position="309"/>
        <end position="475"/>
    </location>
</feature>
<protein>
    <recommendedName>
        <fullName evidence="9">Obg family GTPase CgtA</fullName>
    </recommendedName>
</protein>
<keyword evidence="8" id="KW-1185">Reference proteome</keyword>
<keyword evidence="3" id="KW-0342">GTP-binding</keyword>
<evidence type="ECO:0000256" key="3">
    <source>
        <dbReference type="ARBA" id="ARBA00023134"/>
    </source>
</evidence>
<dbReference type="NCBIfam" id="TIGR00231">
    <property type="entry name" value="small_GTP"/>
    <property type="match status" value="1"/>
</dbReference>
<evidence type="ECO:0000259" key="5">
    <source>
        <dbReference type="PROSITE" id="PS51710"/>
    </source>
</evidence>
<dbReference type="InterPro" id="IPR005225">
    <property type="entry name" value="Small_GTP-bd"/>
</dbReference>
<dbReference type="GO" id="GO:0005739">
    <property type="term" value="C:mitochondrion"/>
    <property type="evidence" value="ECO:0007669"/>
    <property type="project" value="TreeGrafter"/>
</dbReference>
<evidence type="ECO:0008006" key="9">
    <source>
        <dbReference type="Google" id="ProtNLM"/>
    </source>
</evidence>
<evidence type="ECO:0000313" key="8">
    <source>
        <dbReference type="Proteomes" id="UP000245609"/>
    </source>
</evidence>
<dbReference type="CDD" id="cd01898">
    <property type="entry name" value="Obg"/>
    <property type="match status" value="1"/>
</dbReference>
<feature type="region of interest" description="Disordered" evidence="4">
    <location>
        <begin position="111"/>
        <end position="133"/>
    </location>
</feature>
<dbReference type="GO" id="GO:0042254">
    <property type="term" value="P:ribosome biogenesis"/>
    <property type="evidence" value="ECO:0007669"/>
    <property type="project" value="UniProtKB-UniRule"/>
</dbReference>
<dbReference type="Gene3D" id="2.70.210.12">
    <property type="entry name" value="GTP1/OBG domain"/>
    <property type="match status" value="1"/>
</dbReference>